<dbReference type="InterPro" id="IPR029058">
    <property type="entry name" value="AB_hydrolase_fold"/>
</dbReference>
<dbReference type="InterPro" id="IPR051321">
    <property type="entry name" value="PHA/PHB_synthase"/>
</dbReference>
<dbReference type="STRING" id="553385.GCA_000591415_00319"/>
<feature type="compositionally biased region" description="Low complexity" evidence="5">
    <location>
        <begin position="674"/>
        <end position="698"/>
    </location>
</feature>
<evidence type="ECO:0000256" key="5">
    <source>
        <dbReference type="SAM" id="MobiDB-lite"/>
    </source>
</evidence>
<accession>A0A558HWZ0</accession>
<name>A0A558HWZ0_9GAMM</name>
<feature type="compositionally biased region" description="Basic and acidic residues" evidence="5">
    <location>
        <begin position="839"/>
        <end position="849"/>
    </location>
</feature>
<reference evidence="7 8" key="1">
    <citation type="submission" date="2019-07" db="EMBL/GenBank/DDBJ databases">
        <title>Diversity of Bacteria from Kongsfjorden, Arctic.</title>
        <authorList>
            <person name="Yu Y."/>
        </authorList>
    </citation>
    <scope>NUCLEOTIDE SEQUENCE [LARGE SCALE GENOMIC DNA]</scope>
    <source>
        <strain evidence="7 8">SM1923</strain>
    </source>
</reference>
<keyword evidence="3" id="KW-0808">Transferase</keyword>
<keyword evidence="4" id="KW-0012">Acyltransferase</keyword>
<evidence type="ECO:0000256" key="4">
    <source>
        <dbReference type="ARBA" id="ARBA00023315"/>
    </source>
</evidence>
<dbReference type="PANTHER" id="PTHR36837">
    <property type="entry name" value="POLY(3-HYDROXYALKANOATE) POLYMERASE SUBUNIT PHAC"/>
    <property type="match status" value="1"/>
</dbReference>
<comment type="subcellular location">
    <subcellularLocation>
        <location evidence="1">Cytoplasm</location>
    </subcellularLocation>
</comment>
<evidence type="ECO:0000313" key="8">
    <source>
        <dbReference type="Proteomes" id="UP000319941"/>
    </source>
</evidence>
<evidence type="ECO:0000256" key="3">
    <source>
        <dbReference type="ARBA" id="ARBA00022679"/>
    </source>
</evidence>
<dbReference type="SUPFAM" id="SSF53474">
    <property type="entry name" value="alpha/beta-Hydrolases"/>
    <property type="match status" value="1"/>
</dbReference>
<keyword evidence="2" id="KW-0963">Cytoplasm</keyword>
<dbReference type="Proteomes" id="UP000319941">
    <property type="component" value="Unassembled WGS sequence"/>
</dbReference>
<gene>
    <name evidence="7" type="primary">phaC</name>
    <name evidence="7" type="ORF">FQP86_00790</name>
</gene>
<evidence type="ECO:0000256" key="2">
    <source>
        <dbReference type="ARBA" id="ARBA00022490"/>
    </source>
</evidence>
<dbReference type="NCBIfam" id="TIGR01838">
    <property type="entry name" value="PHA_synth_I"/>
    <property type="match status" value="1"/>
</dbReference>
<feature type="domain" description="Poly-beta-hydroxybutyrate polymerase N-terminal" evidence="6">
    <location>
        <begin position="116"/>
        <end position="287"/>
    </location>
</feature>
<dbReference type="InterPro" id="IPR010941">
    <property type="entry name" value="PhaC_N"/>
</dbReference>
<evidence type="ECO:0000256" key="1">
    <source>
        <dbReference type="ARBA" id="ARBA00004496"/>
    </source>
</evidence>
<dbReference type="GO" id="GO:0016746">
    <property type="term" value="F:acyltransferase activity"/>
    <property type="evidence" value="ECO:0007669"/>
    <property type="project" value="UniProtKB-KW"/>
</dbReference>
<sequence length="868" mass="93624">MHSAQQQAFTQAFSSLFPEGADSGEWTSVVQEASAQYQALMSDMLERLWPSAAASTIYDEMGSCFKAGAEALARDPQLLMSTQSRLFQDQMALLQGTLREMSGETVEPVISPARSDRRFRDEAWQNEPYYHFLVQQYLLFSRAVNEMLDGIQGLPAEKKRNLEFYARQYVSAFSPSNFASTNPEVQRATRETGGQNLIDGLKRLRDDLANSAEGINVAMTDTEAFRLGDNIAVTPGDVIFENELIQLIQYRPATEKAFTTPLLVVPPWINKYYILDLRQDNSMVRWLVEQGHSVFLISWRNPGPEQSDLTWADYMQMGPLAAMDAIEQATGEKQTNILSYCIGGTLTASTLAYLAAEGQAERVRSVSYMATLQDFSDPGEIGVFLNEPVLQGLEKQMEKDGYLDGRVMAFSFNLLRENDLFWSFYVANYLKGEAPTAFDLLYWNTDGTNLPAGTHAWYLRHMYLENRLIQPGGIELDGVAIDLSQIETPCYWVSAREDHIAKWQTTYTGTQLPKASIKRFVLGGSGHIAGIVNPPHKNKYGYVTNDSLPASADAWLEGGEDHEGSWWNDWQSWMTDNGFVDPKKQVAARVPGKGKLAVIEEAPGRYVRQTIPEVLGQAVPKEVTSAVEAQLKGVRDVQQTVEKSMTDAVKQATLPLDDVVAAMTGNATKHKASATKTSTAKPAASKAAPAADTASTAKTEGKPTPRKRAAAKTVAPQPAAPKPTTEAADGNSASASTAKGTTAAAKPAASSTAKSGTATGSTDKAPAAKKPTAPRKTATSTGTSSKTTASKSTAASKPAASKTATSTAKTASSKDTTSEAPKPRRGRPSNASKAAAAKAAEEAKKDDAKPAASKTDGASGGPKGADKD</sequence>
<dbReference type="Pfam" id="PF07167">
    <property type="entry name" value="PhaC_N"/>
    <property type="match status" value="1"/>
</dbReference>
<dbReference type="Gene3D" id="3.40.50.1820">
    <property type="entry name" value="alpha/beta hydrolase"/>
    <property type="match status" value="1"/>
</dbReference>
<dbReference type="GO" id="GO:0005737">
    <property type="term" value="C:cytoplasm"/>
    <property type="evidence" value="ECO:0007669"/>
    <property type="project" value="UniProtKB-SubCell"/>
</dbReference>
<dbReference type="GO" id="GO:0042619">
    <property type="term" value="P:poly-hydroxybutyrate biosynthetic process"/>
    <property type="evidence" value="ECO:0007669"/>
    <property type="project" value="InterPro"/>
</dbReference>
<proteinExistence type="predicted"/>
<dbReference type="InterPro" id="IPR010963">
    <property type="entry name" value="PHA_synth_I"/>
</dbReference>
<dbReference type="PANTHER" id="PTHR36837:SF5">
    <property type="entry name" value="POLY-3-HYDROXYBUTYRATE SYNTHASE"/>
    <property type="match status" value="1"/>
</dbReference>
<dbReference type="EMBL" id="VNFH01000001">
    <property type="protein sequence ID" value="TVU73652.1"/>
    <property type="molecule type" value="Genomic_DNA"/>
</dbReference>
<organism evidence="7 8">
    <name type="scientific">Cobetia crustatorum</name>
    <dbReference type="NCBI Taxonomy" id="553385"/>
    <lineage>
        <taxon>Bacteria</taxon>
        <taxon>Pseudomonadati</taxon>
        <taxon>Pseudomonadota</taxon>
        <taxon>Gammaproteobacteria</taxon>
        <taxon>Oceanospirillales</taxon>
        <taxon>Halomonadaceae</taxon>
        <taxon>Cobetia</taxon>
    </lineage>
</organism>
<feature type="compositionally biased region" description="Low complexity" evidence="5">
    <location>
        <begin position="711"/>
        <end position="815"/>
    </location>
</feature>
<keyword evidence="8" id="KW-1185">Reference proteome</keyword>
<evidence type="ECO:0000313" key="7">
    <source>
        <dbReference type="EMBL" id="TVU73652.1"/>
    </source>
</evidence>
<feature type="compositionally biased region" description="Gly residues" evidence="5">
    <location>
        <begin position="858"/>
        <end position="868"/>
    </location>
</feature>
<evidence type="ECO:0000259" key="6">
    <source>
        <dbReference type="Pfam" id="PF07167"/>
    </source>
</evidence>
<protein>
    <submittedName>
        <fullName evidence="7">Class I poly(R)-hydroxyalkanoic acid synthase</fullName>
    </submittedName>
</protein>
<feature type="region of interest" description="Disordered" evidence="5">
    <location>
        <begin position="668"/>
        <end position="868"/>
    </location>
</feature>
<dbReference type="OrthoDB" id="7208816at2"/>
<dbReference type="AlphaFoldDB" id="A0A558HWZ0"/>
<comment type="caution">
    <text evidence="7">The sequence shown here is derived from an EMBL/GenBank/DDBJ whole genome shotgun (WGS) entry which is preliminary data.</text>
</comment>